<gene>
    <name evidence="1" type="ORF">JPM2_3670</name>
</gene>
<keyword evidence="2" id="KW-1185">Reference proteome</keyword>
<evidence type="ECO:0000313" key="1">
    <source>
        <dbReference type="EMBL" id="BBU47674.1"/>
    </source>
</evidence>
<accession>A0A809S8W9</accession>
<dbReference type="AlphaFoldDB" id="A0A809S8W9"/>
<protein>
    <submittedName>
        <fullName evidence="1">Uncharacterized protein</fullName>
    </submittedName>
</protein>
<reference evidence="1 2" key="1">
    <citation type="submission" date="2020-01" db="EMBL/GenBank/DDBJ databases">
        <title>Complete genome sequence of Mycoplasma felis strain Myco-2.</title>
        <authorList>
            <person name="Kinoshita Y."/>
            <person name="Niwa H."/>
            <person name="Uchida-Fujii E."/>
            <person name="Nukada T."/>
        </authorList>
    </citation>
    <scope>NUCLEOTIDE SEQUENCE [LARGE SCALE GENOMIC DNA]</scope>
    <source>
        <strain evidence="1 2">Myco-2</strain>
    </source>
</reference>
<name>A0A809S8W9_9BACT</name>
<dbReference type="Proteomes" id="UP000464317">
    <property type="component" value="Chromosome"/>
</dbReference>
<proteinExistence type="predicted"/>
<sequence length="507" mass="59600">MNSIQTKDEINNINTRKDNILAKIQEINNKINNFRQPVRRENRTDGEYGKTDWYAEIQSRYFAEIEKLKQSINEQVANLKEADENNPLSTFESQLTLVTKKYDYINRLIDKFGAGHPGFIKKLINTNDIAELDADINTNMQSMQNAQNSFWNNASLFQIRDRSSRQWISGEPTFTAPTYRHLLADMWEISDVTEFNNFVQNKLPLYLENIRFRETITHSDANMVPQTGKDYYTQLMLNETTTEGIVRVKEEFNTYKTETNRFTNIVNKRLTSNPNRKETLLLEINSTRNTAELETIIARNIDLLRDELKDIANSLLHFNDAKTQYNNITDTENDFRRLYDELIKASTVKEYEPEGKRLLDEYIKYYPSKQTEQQQLTEKFNSIVSIETLNEYKTLYDQTRYRQDFRFFTGGNRPRVTRDGNHSKMNLPFDRVSNQDETILVIAEEVDTKTEKTFSGRYRFRTVSNYTGHWIGLTSGKTYRVIRIVVGSGNREDKEVKIPEPIEWTHP</sequence>
<evidence type="ECO:0000313" key="2">
    <source>
        <dbReference type="Proteomes" id="UP000464317"/>
    </source>
</evidence>
<organism evidence="1 2">
    <name type="scientific">Mycoplasmopsis felis</name>
    <dbReference type="NCBI Taxonomy" id="33923"/>
    <lineage>
        <taxon>Bacteria</taxon>
        <taxon>Bacillati</taxon>
        <taxon>Mycoplasmatota</taxon>
        <taxon>Mycoplasmoidales</taxon>
        <taxon>Metamycoplasmataceae</taxon>
        <taxon>Mycoplasmopsis</taxon>
    </lineage>
</organism>
<dbReference type="EMBL" id="AP022325">
    <property type="protein sequence ID" value="BBU47674.1"/>
    <property type="molecule type" value="Genomic_DNA"/>
</dbReference>
<dbReference type="RefSeq" id="WP_161553137.1">
    <property type="nucleotide sequence ID" value="NZ_AP022325.1"/>
</dbReference>
<dbReference type="KEGG" id="mfel:JPM2_3670"/>